<organism evidence="2 3">
    <name type="scientific">Humicola insolens</name>
    <name type="common">Soft-rot fungus</name>
    <dbReference type="NCBI Taxonomy" id="85995"/>
    <lineage>
        <taxon>Eukaryota</taxon>
        <taxon>Fungi</taxon>
        <taxon>Dikarya</taxon>
        <taxon>Ascomycota</taxon>
        <taxon>Pezizomycotina</taxon>
        <taxon>Sordariomycetes</taxon>
        <taxon>Sordariomycetidae</taxon>
        <taxon>Sordariales</taxon>
        <taxon>Chaetomiaceae</taxon>
        <taxon>Mycothermus</taxon>
    </lineage>
</organism>
<accession>A0ABR3VPW2</accession>
<feature type="region of interest" description="Disordered" evidence="1">
    <location>
        <begin position="1"/>
        <end position="42"/>
    </location>
</feature>
<name>A0ABR3VPW2_HUMIN</name>
<dbReference type="Proteomes" id="UP001583172">
    <property type="component" value="Unassembled WGS sequence"/>
</dbReference>
<comment type="caution">
    <text evidence="2">The sequence shown here is derived from an EMBL/GenBank/DDBJ whole genome shotgun (WGS) entry which is preliminary data.</text>
</comment>
<gene>
    <name evidence="2" type="ORF">VTJ49DRAFT_403</name>
</gene>
<keyword evidence="3" id="KW-1185">Reference proteome</keyword>
<evidence type="ECO:0000313" key="3">
    <source>
        <dbReference type="Proteomes" id="UP001583172"/>
    </source>
</evidence>
<feature type="compositionally biased region" description="Low complexity" evidence="1">
    <location>
        <begin position="1"/>
        <end position="18"/>
    </location>
</feature>
<protein>
    <submittedName>
        <fullName evidence="2">Uncharacterized protein</fullName>
    </submittedName>
</protein>
<dbReference type="EMBL" id="JAZGSY010000011">
    <property type="protein sequence ID" value="KAL1843703.1"/>
    <property type="molecule type" value="Genomic_DNA"/>
</dbReference>
<reference evidence="2 3" key="1">
    <citation type="journal article" date="2024" name="Commun. Biol.">
        <title>Comparative genomic analysis of thermophilic fungi reveals convergent evolutionary adaptations and gene losses.</title>
        <authorList>
            <person name="Steindorff A.S."/>
            <person name="Aguilar-Pontes M.V."/>
            <person name="Robinson A.J."/>
            <person name="Andreopoulos B."/>
            <person name="LaButti K."/>
            <person name="Kuo A."/>
            <person name="Mondo S."/>
            <person name="Riley R."/>
            <person name="Otillar R."/>
            <person name="Haridas S."/>
            <person name="Lipzen A."/>
            <person name="Grimwood J."/>
            <person name="Schmutz J."/>
            <person name="Clum A."/>
            <person name="Reid I.D."/>
            <person name="Moisan M.C."/>
            <person name="Butler G."/>
            <person name="Nguyen T.T.M."/>
            <person name="Dewar K."/>
            <person name="Conant G."/>
            <person name="Drula E."/>
            <person name="Henrissat B."/>
            <person name="Hansel C."/>
            <person name="Singer S."/>
            <person name="Hutchinson M.I."/>
            <person name="de Vries R.P."/>
            <person name="Natvig D.O."/>
            <person name="Powell A.J."/>
            <person name="Tsang A."/>
            <person name="Grigoriev I.V."/>
        </authorList>
    </citation>
    <scope>NUCLEOTIDE SEQUENCE [LARGE SCALE GENOMIC DNA]</scope>
    <source>
        <strain evidence="2 3">CBS 620.91</strain>
    </source>
</reference>
<evidence type="ECO:0000313" key="2">
    <source>
        <dbReference type="EMBL" id="KAL1843703.1"/>
    </source>
</evidence>
<proteinExistence type="predicted"/>
<sequence>MPSHSSSSQYTSSKGQSKSKGKQPAYRKDSSSSKTKSTITYDPFADTLSGRVGLDRYIHELEHESAWSAVGK</sequence>
<evidence type="ECO:0000256" key="1">
    <source>
        <dbReference type="SAM" id="MobiDB-lite"/>
    </source>
</evidence>